<accession>A0AA47PCX5</accession>
<dbReference type="EMBL" id="JAOPHQ010000041">
    <property type="protein sequence ID" value="KAK0156033.1"/>
    <property type="molecule type" value="Genomic_DNA"/>
</dbReference>
<evidence type="ECO:0000259" key="2">
    <source>
        <dbReference type="PROSITE" id="PS50835"/>
    </source>
</evidence>
<keyword evidence="4" id="KW-1185">Reference proteome</keyword>
<organism evidence="3 4">
    <name type="scientific">Merluccius polli</name>
    <name type="common">Benguela hake</name>
    <name type="synonym">Merluccius cadenati</name>
    <dbReference type="NCBI Taxonomy" id="89951"/>
    <lineage>
        <taxon>Eukaryota</taxon>
        <taxon>Metazoa</taxon>
        <taxon>Chordata</taxon>
        <taxon>Craniata</taxon>
        <taxon>Vertebrata</taxon>
        <taxon>Euteleostomi</taxon>
        <taxon>Actinopterygii</taxon>
        <taxon>Neopterygii</taxon>
        <taxon>Teleostei</taxon>
        <taxon>Neoteleostei</taxon>
        <taxon>Acanthomorphata</taxon>
        <taxon>Zeiogadaria</taxon>
        <taxon>Gadariae</taxon>
        <taxon>Gadiformes</taxon>
        <taxon>Gadoidei</taxon>
        <taxon>Merlucciidae</taxon>
        <taxon>Merluccius</taxon>
    </lineage>
</organism>
<dbReference type="AlphaFoldDB" id="A0AA47PCX5"/>
<dbReference type="InterPro" id="IPR003598">
    <property type="entry name" value="Ig_sub2"/>
</dbReference>
<reference evidence="3" key="1">
    <citation type="journal article" date="2023" name="Front. Mar. Sci.">
        <title>A new Merluccius polli reference genome to investigate the effects of global change in West African waters.</title>
        <authorList>
            <person name="Mateo J.L."/>
            <person name="Blanco-Fernandez C."/>
            <person name="Garcia-Vazquez E."/>
            <person name="Machado-Schiaffino G."/>
        </authorList>
    </citation>
    <scope>NUCLEOTIDE SEQUENCE</scope>
    <source>
        <strain evidence="3">C29</strain>
        <tissue evidence="3">Fin</tissue>
    </source>
</reference>
<protein>
    <submittedName>
        <fullName evidence="3">Hemicentin-1</fullName>
    </submittedName>
</protein>
<keyword evidence="1" id="KW-1133">Transmembrane helix</keyword>
<dbReference type="InterPro" id="IPR003599">
    <property type="entry name" value="Ig_sub"/>
</dbReference>
<evidence type="ECO:0000313" key="3">
    <source>
        <dbReference type="EMBL" id="KAK0156033.1"/>
    </source>
</evidence>
<dbReference type="PANTHER" id="PTHR46013:SF4">
    <property type="entry name" value="B-CELL RECEPTOR CD22-RELATED"/>
    <property type="match status" value="1"/>
</dbReference>
<feature type="domain" description="Ig-like" evidence="2">
    <location>
        <begin position="177"/>
        <end position="255"/>
    </location>
</feature>
<sequence>MVKRNCSTWILSSNFMMKSYCRVSSGLIGEIKQQKKMNPSNLSVLLLLTGALRADRVWHVDYPEPICVVEGSTTTIPCSFTHPELRTQSSRVGQVVRVVWCPNHLLCHGETHSVYDSANVTAGSRFEYLGDRTSSCTLQISNTSSRDAATYRFRFETNVPGGVYTETSGVTITVKKPEDVDVAVRSSISGNVIKEGGQVTLTCAADCSFHQLDVKWYRDGQALSETGPALHLSYLTIHNTGNYTCSLDPSSSKTSLPWSLVVEADGRALRADRVWDVDYPEPFCVVEGSTTTIPCSFTHPELPTQSSGVGRVVRVVWCPNHEFCTGDSYFVYDSDKVTAGSRFEYLGDRTSSCTLQISKTSSRDATTYRFRIETNVDKGSFVGPLGVTITVKKPEDVDVAVRSSISGNVMKEGGQVTLTCTADCSFHQLDVKWYRDGQALSETGPALHLSSLTIHNTGNYTCSLDPSSSKTSLPRSLVVEEDERALRADRVWHVDYPEPICVVEGSTTTIPCSFTHPELPTQSSRVGEVVRVVWCPNHEFCTGDSHSVYDSDKVTVGSRFEYLGDRTSSCTLQISKTTSRDAATYRFRIETNVDKESYTETSGVTITVQKPEDVDVAVRSSISGNVMKEGGQVTLTCTADCSFHQLDVKWYRDGQPLSETGPALHLSSLTIHNTGNYTCSLDTSSSKTSLPWSLVVEEDGRALRADRVWHVDYPEPFCVVEGSTTTIPCSFTHPELPTQISGVGRVVRVVWCPNHKFCTGDSHSVYDSDEVTAGSRFEYLGDRTSSCTLQISKTTSSDAATYRVRIETNVDKELYTETSGVTITVKKPEDVDVAVRSSISGNVIKEGGQVTLTCTANCSFHQLDVKWYRDGQALSETGPALHLSSLTIHNTGNYTCSLDTSSSKTSLPWSLVVEEDGRNRIREVAVVIGVLLAVFFVLLAGCVIAKRYSNPTNQFSKMWWTVNRK</sequence>
<name>A0AA47PCX5_MERPO</name>
<feature type="domain" description="Ig-like" evidence="2">
    <location>
        <begin position="394"/>
        <end position="478"/>
    </location>
</feature>
<evidence type="ECO:0000256" key="1">
    <source>
        <dbReference type="SAM" id="Phobius"/>
    </source>
</evidence>
<dbReference type="InterPro" id="IPR007110">
    <property type="entry name" value="Ig-like_dom"/>
</dbReference>
<proteinExistence type="predicted"/>
<comment type="caution">
    <text evidence="3">The sequence shown here is derived from an EMBL/GenBank/DDBJ whole genome shotgun (WGS) entry which is preliminary data.</text>
</comment>
<dbReference type="SUPFAM" id="SSF48726">
    <property type="entry name" value="Immunoglobulin"/>
    <property type="match status" value="8"/>
</dbReference>
<dbReference type="Gene3D" id="2.60.40.10">
    <property type="entry name" value="Immunoglobulins"/>
    <property type="match status" value="8"/>
</dbReference>
<dbReference type="SMART" id="SM00408">
    <property type="entry name" value="IGc2"/>
    <property type="match status" value="4"/>
</dbReference>
<feature type="domain" description="Ig-like" evidence="2">
    <location>
        <begin position="611"/>
        <end position="689"/>
    </location>
</feature>
<gene>
    <name evidence="3" type="ORF">N1851_001415</name>
</gene>
<feature type="transmembrane region" description="Helical" evidence="1">
    <location>
        <begin position="924"/>
        <end position="945"/>
    </location>
</feature>
<dbReference type="PROSITE" id="PS50835">
    <property type="entry name" value="IG_LIKE"/>
    <property type="match status" value="4"/>
</dbReference>
<dbReference type="Proteomes" id="UP001174136">
    <property type="component" value="Unassembled WGS sequence"/>
</dbReference>
<evidence type="ECO:0000313" key="4">
    <source>
        <dbReference type="Proteomes" id="UP001174136"/>
    </source>
</evidence>
<dbReference type="SMART" id="SM00409">
    <property type="entry name" value="IG"/>
    <property type="match status" value="8"/>
</dbReference>
<dbReference type="Pfam" id="PF13895">
    <property type="entry name" value="Ig_2"/>
    <property type="match status" value="4"/>
</dbReference>
<dbReference type="PANTHER" id="PTHR46013">
    <property type="entry name" value="VASCULAR CELL ADHESION MOLECULE 1"/>
    <property type="match status" value="1"/>
</dbReference>
<dbReference type="InterPro" id="IPR013783">
    <property type="entry name" value="Ig-like_fold"/>
</dbReference>
<feature type="domain" description="Ig-like" evidence="2">
    <location>
        <begin position="828"/>
        <end position="906"/>
    </location>
</feature>
<keyword evidence="1" id="KW-0472">Membrane</keyword>
<dbReference type="InterPro" id="IPR036179">
    <property type="entry name" value="Ig-like_dom_sf"/>
</dbReference>
<keyword evidence="1" id="KW-0812">Transmembrane</keyword>